<dbReference type="EMBL" id="CAJVPW010031544">
    <property type="protein sequence ID" value="CAG8726738.1"/>
    <property type="molecule type" value="Genomic_DNA"/>
</dbReference>
<dbReference type="Proteomes" id="UP000789366">
    <property type="component" value="Unassembled WGS sequence"/>
</dbReference>
<name>A0ACA9PVZ7_9GLOM</name>
<protein>
    <submittedName>
        <fullName evidence="1">10291_t:CDS:1</fullName>
    </submittedName>
</protein>
<feature type="non-terminal residue" evidence="1">
    <location>
        <position position="58"/>
    </location>
</feature>
<evidence type="ECO:0000313" key="2">
    <source>
        <dbReference type="Proteomes" id="UP000789366"/>
    </source>
</evidence>
<comment type="caution">
    <text evidence="1">The sequence shown here is derived from an EMBL/GenBank/DDBJ whole genome shotgun (WGS) entry which is preliminary data.</text>
</comment>
<reference evidence="1" key="1">
    <citation type="submission" date="2021-06" db="EMBL/GenBank/DDBJ databases">
        <authorList>
            <person name="Kallberg Y."/>
            <person name="Tangrot J."/>
            <person name="Rosling A."/>
        </authorList>
    </citation>
    <scope>NUCLEOTIDE SEQUENCE</scope>
    <source>
        <strain evidence="1">28 12/20/2015</strain>
    </source>
</reference>
<sequence length="58" mass="6852">MDQSDFLVKNNYHKHLHQLHPPSQLQNLSLENLVSSVELYNNNQEPLTSHDMQRLKKV</sequence>
<organism evidence="1 2">
    <name type="scientific">Cetraspora pellucida</name>
    <dbReference type="NCBI Taxonomy" id="1433469"/>
    <lineage>
        <taxon>Eukaryota</taxon>
        <taxon>Fungi</taxon>
        <taxon>Fungi incertae sedis</taxon>
        <taxon>Mucoromycota</taxon>
        <taxon>Glomeromycotina</taxon>
        <taxon>Glomeromycetes</taxon>
        <taxon>Diversisporales</taxon>
        <taxon>Gigasporaceae</taxon>
        <taxon>Cetraspora</taxon>
    </lineage>
</organism>
<keyword evidence="2" id="KW-1185">Reference proteome</keyword>
<proteinExistence type="predicted"/>
<gene>
    <name evidence="1" type="ORF">SPELUC_LOCUS12816</name>
</gene>
<evidence type="ECO:0000313" key="1">
    <source>
        <dbReference type="EMBL" id="CAG8726738.1"/>
    </source>
</evidence>
<accession>A0ACA9PVZ7</accession>